<dbReference type="Proteomes" id="UP000001603">
    <property type="component" value="Unassembled WGS sequence"/>
</dbReference>
<evidence type="ECO:0000259" key="1">
    <source>
        <dbReference type="Pfam" id="PF13476"/>
    </source>
</evidence>
<dbReference type="SUPFAM" id="SSF52540">
    <property type="entry name" value="P-loop containing nucleoside triphosphate hydrolases"/>
    <property type="match status" value="1"/>
</dbReference>
<gene>
    <name evidence="2" type="ORF">VAS14_17436</name>
</gene>
<dbReference type="OrthoDB" id="8107482at2"/>
<evidence type="ECO:0000313" key="2">
    <source>
        <dbReference type="EMBL" id="EAS64059.1"/>
    </source>
</evidence>
<dbReference type="eggNOG" id="COG1196">
    <property type="taxonomic scope" value="Bacteria"/>
</dbReference>
<dbReference type="EMBL" id="AAOJ01000004">
    <property type="protein sequence ID" value="EAS64059.1"/>
    <property type="molecule type" value="Genomic_DNA"/>
</dbReference>
<dbReference type="RefSeq" id="WP_005370429.1">
    <property type="nucleotide sequence ID" value="NZ_CH902601.1"/>
</dbReference>
<organism evidence="2 3">
    <name type="scientific">Photobacterium angustum (strain S14 / CCUG 15956)</name>
    <name type="common">Vibrio sp. (strain S14 / CCUG 15956)</name>
    <dbReference type="NCBI Taxonomy" id="314292"/>
    <lineage>
        <taxon>Bacteria</taxon>
        <taxon>Pseudomonadati</taxon>
        <taxon>Pseudomonadota</taxon>
        <taxon>Gammaproteobacteria</taxon>
        <taxon>Vibrionales</taxon>
        <taxon>Vibrionaceae</taxon>
        <taxon>Photobacterium</taxon>
    </lineage>
</organism>
<name>Q1ZPA1_PHOAS</name>
<feature type="domain" description="Rad50/SbcC-type AAA" evidence="1">
    <location>
        <begin position="24"/>
        <end position="234"/>
    </location>
</feature>
<dbReference type="InterPro" id="IPR027417">
    <property type="entry name" value="P-loop_NTPase"/>
</dbReference>
<accession>Q1ZPA1</accession>
<sequence length="334" mass="38378">MINISNVSLEIIGKDNNKYGFSHNFNKGINILTGKNSSGKSTILSCIYFCLGMEQLLSSNVKHALDKSLTESFNLDSDTINIKRSFCTLTIGNEKESVTIKREIVDKEFPIDRNIIYLIKKDGTVIKKFLHKNKDHSSNKGFYTWLKSFSGIDIPLVNIDKKDKNLIYLQQIFSATMVEQTKGWTDFFAQMPYFNTMEPKKKLSQFLLGLSSLENDLKEEHYKEELEKIKKEWKNDYNIINDLASNNDILINNIPDKITLSVTLNKIEKSEALIIHNNDSINIELMIDILNSTLKDLKEDNYKNKVKGLSDAQTKEIENIALYNNQLKSIKEIN</sequence>
<proteinExistence type="predicted"/>
<dbReference type="HOGENOM" id="CLU_831181_0_0_6"/>
<dbReference type="InterPro" id="IPR038729">
    <property type="entry name" value="Rad50/SbcC_AAA"/>
</dbReference>
<protein>
    <recommendedName>
        <fullName evidence="1">Rad50/SbcC-type AAA domain-containing protein</fullName>
    </recommendedName>
</protein>
<reference evidence="2 3" key="1">
    <citation type="journal article" date="2009" name="Proc. Natl. Acad. Sci. U.S.A.">
        <title>The genomic basis of trophic strategy in marine bacteria.</title>
        <authorList>
            <person name="Lauro F.M."/>
            <person name="McDougald D."/>
            <person name="Thomas T."/>
            <person name="Williams T.J."/>
            <person name="Egan S."/>
            <person name="Rice S."/>
            <person name="DeMaere M.Z."/>
            <person name="Ting L."/>
            <person name="Ertan H."/>
            <person name="Johnson J."/>
            <person name="Ferriera S."/>
            <person name="Lapidus A."/>
            <person name="Anderson I."/>
            <person name="Kyrpides N."/>
            <person name="Munk A.C."/>
            <person name="Detter C."/>
            <person name="Han C.S."/>
            <person name="Brown M.V."/>
            <person name="Robb F.T."/>
            <person name="Kjelleberg S."/>
            <person name="Cavicchioli R."/>
        </authorList>
    </citation>
    <scope>NUCLEOTIDE SEQUENCE [LARGE SCALE GENOMIC DNA]</scope>
    <source>
        <strain evidence="2 3">S14</strain>
    </source>
</reference>
<evidence type="ECO:0000313" key="3">
    <source>
        <dbReference type="Proteomes" id="UP000001603"/>
    </source>
</evidence>
<dbReference type="GO" id="GO:0016887">
    <property type="term" value="F:ATP hydrolysis activity"/>
    <property type="evidence" value="ECO:0007669"/>
    <property type="project" value="InterPro"/>
</dbReference>
<comment type="caution">
    <text evidence="2">The sequence shown here is derived from an EMBL/GenBank/DDBJ whole genome shotgun (WGS) entry which is preliminary data.</text>
</comment>
<dbReference type="Gene3D" id="3.40.50.300">
    <property type="entry name" value="P-loop containing nucleotide triphosphate hydrolases"/>
    <property type="match status" value="1"/>
</dbReference>
<dbReference type="GO" id="GO:0006302">
    <property type="term" value="P:double-strand break repair"/>
    <property type="evidence" value="ECO:0007669"/>
    <property type="project" value="InterPro"/>
</dbReference>
<dbReference type="AlphaFoldDB" id="Q1ZPA1"/>
<dbReference type="Pfam" id="PF13476">
    <property type="entry name" value="AAA_23"/>
    <property type="match status" value="1"/>
</dbReference>